<protein>
    <submittedName>
        <fullName evidence="3">Uncharacterized protein</fullName>
    </submittedName>
</protein>
<sequence length="391" mass="45485">MDLTVLYILLFLIPIGFCCFAVISDILDARRKRKDAKLDEEMGRFANWWDPDFMKRFKEARVARRERYGTNTNSQPRAPSPKLYLTSHVDAQARLRTLWEDPKPADAAAAAASSSYPPVRPPGWTYGNLGNLPPPDVDIADAKSREAMPQKDAFTPYPGVNHDIVDQPDNVVAREREHYPQEVEDAFEVYRARLLNGEAVTPPQIPTLEELQREIDAQARTGLGPGIVEYYGGDSVRREEGRGKEKEKEKGRREEDRDDKHHQRSQSVGGDHGKDQRHRGRHRDRDGDKKHHRSHSECRSSRNDGRDDKHRSRRSHDDGGRSRHRSRDPGRERRHQEREIRRREKERVDKEIKDYHEENPVYQDSKGKLRFVKTDELVNAPSSHTGRWWKF</sequence>
<keyword evidence="2" id="KW-0472">Membrane</keyword>
<keyword evidence="2" id="KW-0812">Transmembrane</keyword>
<name>A0AAJ0MH97_9PEZI</name>
<comment type="caution">
    <text evidence="3">The sequence shown here is derived from an EMBL/GenBank/DDBJ whole genome shotgun (WGS) entry which is preliminary data.</text>
</comment>
<feature type="region of interest" description="Disordered" evidence="1">
    <location>
        <begin position="224"/>
        <end position="361"/>
    </location>
</feature>
<dbReference type="EMBL" id="JAUIQD010000002">
    <property type="protein sequence ID" value="KAK3358926.1"/>
    <property type="molecule type" value="Genomic_DNA"/>
</dbReference>
<organism evidence="3 4">
    <name type="scientific">Lasiosphaeria hispida</name>
    <dbReference type="NCBI Taxonomy" id="260671"/>
    <lineage>
        <taxon>Eukaryota</taxon>
        <taxon>Fungi</taxon>
        <taxon>Dikarya</taxon>
        <taxon>Ascomycota</taxon>
        <taxon>Pezizomycotina</taxon>
        <taxon>Sordariomycetes</taxon>
        <taxon>Sordariomycetidae</taxon>
        <taxon>Sordariales</taxon>
        <taxon>Lasiosphaeriaceae</taxon>
        <taxon>Lasiosphaeria</taxon>
    </lineage>
</organism>
<gene>
    <name evidence="3" type="ORF">B0T25DRAFT_514563</name>
</gene>
<dbReference type="Proteomes" id="UP001275084">
    <property type="component" value="Unassembled WGS sequence"/>
</dbReference>
<evidence type="ECO:0000313" key="3">
    <source>
        <dbReference type="EMBL" id="KAK3358926.1"/>
    </source>
</evidence>
<feature type="compositionally biased region" description="Basic and acidic residues" evidence="1">
    <location>
        <begin position="235"/>
        <end position="261"/>
    </location>
</feature>
<evidence type="ECO:0000256" key="2">
    <source>
        <dbReference type="SAM" id="Phobius"/>
    </source>
</evidence>
<dbReference type="AlphaFoldDB" id="A0AAJ0MH97"/>
<proteinExistence type="predicted"/>
<accession>A0AAJ0MH97</accession>
<evidence type="ECO:0000313" key="4">
    <source>
        <dbReference type="Proteomes" id="UP001275084"/>
    </source>
</evidence>
<reference evidence="3" key="2">
    <citation type="submission" date="2023-06" db="EMBL/GenBank/DDBJ databases">
        <authorList>
            <consortium name="Lawrence Berkeley National Laboratory"/>
            <person name="Haridas S."/>
            <person name="Hensen N."/>
            <person name="Bonometti L."/>
            <person name="Westerberg I."/>
            <person name="Brannstrom I.O."/>
            <person name="Guillou S."/>
            <person name="Cros-Aarteil S."/>
            <person name="Calhoun S."/>
            <person name="Kuo A."/>
            <person name="Mondo S."/>
            <person name="Pangilinan J."/>
            <person name="Riley R."/>
            <person name="Labutti K."/>
            <person name="Andreopoulos B."/>
            <person name="Lipzen A."/>
            <person name="Chen C."/>
            <person name="Yanf M."/>
            <person name="Daum C."/>
            <person name="Ng V."/>
            <person name="Clum A."/>
            <person name="Steindorff A."/>
            <person name="Ohm R."/>
            <person name="Martin F."/>
            <person name="Silar P."/>
            <person name="Natvig D."/>
            <person name="Lalanne C."/>
            <person name="Gautier V."/>
            <person name="Ament-Velasquez S.L."/>
            <person name="Kruys A."/>
            <person name="Hutchinson M.I."/>
            <person name="Powell A.J."/>
            <person name="Barry K."/>
            <person name="Miller A.N."/>
            <person name="Grigoriev I.V."/>
            <person name="Debuchy R."/>
            <person name="Gladieux P."/>
            <person name="Thoren M.H."/>
            <person name="Johannesson H."/>
        </authorList>
    </citation>
    <scope>NUCLEOTIDE SEQUENCE</scope>
    <source>
        <strain evidence="3">CBS 955.72</strain>
    </source>
</reference>
<evidence type="ECO:0000256" key="1">
    <source>
        <dbReference type="SAM" id="MobiDB-lite"/>
    </source>
</evidence>
<feature type="transmembrane region" description="Helical" evidence="2">
    <location>
        <begin position="6"/>
        <end position="27"/>
    </location>
</feature>
<feature type="compositionally biased region" description="Basic and acidic residues" evidence="1">
    <location>
        <begin position="283"/>
        <end position="359"/>
    </location>
</feature>
<keyword evidence="4" id="KW-1185">Reference proteome</keyword>
<reference evidence="3" key="1">
    <citation type="journal article" date="2023" name="Mol. Phylogenet. Evol.">
        <title>Genome-scale phylogeny and comparative genomics of the fungal order Sordariales.</title>
        <authorList>
            <person name="Hensen N."/>
            <person name="Bonometti L."/>
            <person name="Westerberg I."/>
            <person name="Brannstrom I.O."/>
            <person name="Guillou S."/>
            <person name="Cros-Aarteil S."/>
            <person name="Calhoun S."/>
            <person name="Haridas S."/>
            <person name="Kuo A."/>
            <person name="Mondo S."/>
            <person name="Pangilinan J."/>
            <person name="Riley R."/>
            <person name="LaButti K."/>
            <person name="Andreopoulos B."/>
            <person name="Lipzen A."/>
            <person name="Chen C."/>
            <person name="Yan M."/>
            <person name="Daum C."/>
            <person name="Ng V."/>
            <person name="Clum A."/>
            <person name="Steindorff A."/>
            <person name="Ohm R.A."/>
            <person name="Martin F."/>
            <person name="Silar P."/>
            <person name="Natvig D.O."/>
            <person name="Lalanne C."/>
            <person name="Gautier V."/>
            <person name="Ament-Velasquez S.L."/>
            <person name="Kruys A."/>
            <person name="Hutchinson M.I."/>
            <person name="Powell A.J."/>
            <person name="Barry K."/>
            <person name="Miller A.N."/>
            <person name="Grigoriev I.V."/>
            <person name="Debuchy R."/>
            <person name="Gladieux P."/>
            <person name="Hiltunen Thoren M."/>
            <person name="Johannesson H."/>
        </authorList>
    </citation>
    <scope>NUCLEOTIDE SEQUENCE</scope>
    <source>
        <strain evidence="3">CBS 955.72</strain>
    </source>
</reference>
<keyword evidence="2" id="KW-1133">Transmembrane helix</keyword>